<sequence length="77" mass="8631">MDVGEPRSQKKIFQNGGIGNPPPYPRASDIMLASHGSQCNMKHLEFCVIREVNGLRPDSDVDNEVDNESDNYPEEKI</sequence>
<keyword evidence="3" id="KW-1185">Reference proteome</keyword>
<dbReference type="Proteomes" id="UP001605036">
    <property type="component" value="Unassembled WGS sequence"/>
</dbReference>
<gene>
    <name evidence="2" type="ORF">R1flu_019012</name>
</gene>
<feature type="region of interest" description="Disordered" evidence="1">
    <location>
        <begin position="1"/>
        <end position="23"/>
    </location>
</feature>
<accession>A0ABD1ZLC1</accession>
<reference evidence="2 3" key="1">
    <citation type="submission" date="2024-09" db="EMBL/GenBank/DDBJ databases">
        <title>Chromosome-scale assembly of Riccia fluitans.</title>
        <authorList>
            <person name="Paukszto L."/>
            <person name="Sawicki J."/>
            <person name="Karawczyk K."/>
            <person name="Piernik-Szablinska J."/>
            <person name="Szczecinska M."/>
            <person name="Mazdziarz M."/>
        </authorList>
    </citation>
    <scope>NUCLEOTIDE SEQUENCE [LARGE SCALE GENOMIC DNA]</scope>
    <source>
        <strain evidence="2">Rf_01</strain>
        <tissue evidence="2">Aerial parts of the thallus</tissue>
    </source>
</reference>
<evidence type="ECO:0000313" key="2">
    <source>
        <dbReference type="EMBL" id="KAL2650884.1"/>
    </source>
</evidence>
<feature type="compositionally biased region" description="Acidic residues" evidence="1">
    <location>
        <begin position="60"/>
        <end position="77"/>
    </location>
</feature>
<evidence type="ECO:0000313" key="3">
    <source>
        <dbReference type="Proteomes" id="UP001605036"/>
    </source>
</evidence>
<dbReference type="EMBL" id="JBHFFA010000001">
    <property type="protein sequence ID" value="KAL2650884.1"/>
    <property type="molecule type" value="Genomic_DNA"/>
</dbReference>
<proteinExistence type="predicted"/>
<protein>
    <submittedName>
        <fullName evidence="2">Uncharacterized protein</fullName>
    </submittedName>
</protein>
<feature type="region of interest" description="Disordered" evidence="1">
    <location>
        <begin position="55"/>
        <end position="77"/>
    </location>
</feature>
<organism evidence="2 3">
    <name type="scientific">Riccia fluitans</name>
    <dbReference type="NCBI Taxonomy" id="41844"/>
    <lineage>
        <taxon>Eukaryota</taxon>
        <taxon>Viridiplantae</taxon>
        <taxon>Streptophyta</taxon>
        <taxon>Embryophyta</taxon>
        <taxon>Marchantiophyta</taxon>
        <taxon>Marchantiopsida</taxon>
        <taxon>Marchantiidae</taxon>
        <taxon>Marchantiales</taxon>
        <taxon>Ricciaceae</taxon>
        <taxon>Riccia</taxon>
    </lineage>
</organism>
<evidence type="ECO:0000256" key="1">
    <source>
        <dbReference type="SAM" id="MobiDB-lite"/>
    </source>
</evidence>
<comment type="caution">
    <text evidence="2">The sequence shown here is derived from an EMBL/GenBank/DDBJ whole genome shotgun (WGS) entry which is preliminary data.</text>
</comment>
<name>A0ABD1ZLC1_9MARC</name>
<dbReference type="AlphaFoldDB" id="A0ABD1ZLC1"/>